<feature type="compositionally biased region" description="Polar residues" evidence="3">
    <location>
        <begin position="688"/>
        <end position="702"/>
    </location>
</feature>
<dbReference type="GeneID" id="5887441"/>
<evidence type="ECO:0000313" key="10">
    <source>
        <dbReference type="Proteomes" id="UP000001357"/>
    </source>
</evidence>
<dbReference type="GO" id="GO:0007264">
    <property type="term" value="P:small GTPase-mediated signal transduction"/>
    <property type="evidence" value="ECO:0000318"/>
    <property type="project" value="GO_Central"/>
</dbReference>
<accession>A9UR12</accession>
<dbReference type="SMART" id="SM00326">
    <property type="entry name" value="SH3"/>
    <property type="match status" value="1"/>
</dbReference>
<dbReference type="SUPFAM" id="SSF48065">
    <property type="entry name" value="DBL homology domain (DH-domain)"/>
    <property type="match status" value="1"/>
</dbReference>
<keyword evidence="4" id="KW-0472">Membrane</keyword>
<dbReference type="GO" id="GO:0005737">
    <property type="term" value="C:cytoplasm"/>
    <property type="evidence" value="ECO:0000318"/>
    <property type="project" value="GO_Central"/>
</dbReference>
<sequence>MLDVRDKANSSSLALSLSLSLSLSLCSVARSALCGSTAAGAASRRRGERRASGSELIWPDCLRAPGAYFAFAASVIWDEQQEPCHHKAGWPGERRFNARLGVSRACAMEVDPVSLCEIPTAEKRRDNNGRNKHYVYEVVVTHASGLVVRVWRRYSQFDALRETLLNLMANPEAIPRLTRKIYLKRSGVHEVALYRQPKLKAFLDTLVRLALDDRQIATTLKFFITPTGADQQRAVLAANPEDVLVFPDEVSLGLSNSSNGGTVTLRPKRASHPSASSTPSQQSPLARVVADYVAQEQDEMTVRVDDIIEVLVQYEDGWAEVRYQNREGLLGRDYFELIDEAHEGPARASMLELAGPKAPKPKNPLEELLMTERDFVAMLASVRDDFFVRLRAVVTLPEAKTFFGNWAELHPLHEPLLADLEGAAPAELDGILARHLGGFGGCYGRYCAGLPAAQALYQDKLEDRAFVQFEAKMPQLNKPTLNYFMRPFQRVLKYPLLIKELGKSLDLSLEAAARAAEELALSANESMNTGGASAERPNISTPDKASFTRVVSIPNAGDTDSPATGHSGPQLPASPASNVNKHAASIASALGAKFAPGIAPPAQSRVPPTKKPPVQTSTPALRPPSAGKPPGASAQPRPPPPSSTPAPPASGGNRVRPPPPETSPSPPTPSSGFVMPALRKVGRDLTSDHASTAQTKSETPSSAPVRPALQPPSANKPQTNQAPRTKPQLPNKPAGLAVRVGLKPAPPAKPTGGLRTFLRSLASSCYFRSTWLTFFFLSLSLFLLFIDPAVT</sequence>
<evidence type="ECO:0000256" key="3">
    <source>
        <dbReference type="SAM" id="MobiDB-lite"/>
    </source>
</evidence>
<dbReference type="Gene3D" id="1.20.900.10">
    <property type="entry name" value="Dbl homology (DH) domain"/>
    <property type="match status" value="1"/>
</dbReference>
<dbReference type="PROSITE" id="PS50002">
    <property type="entry name" value="SH3"/>
    <property type="match status" value="1"/>
</dbReference>
<keyword evidence="4" id="KW-0812">Transmembrane</keyword>
<dbReference type="Gene3D" id="2.30.30.40">
    <property type="entry name" value="SH3 Domains"/>
    <property type="match status" value="1"/>
</dbReference>
<organism evidence="9 10">
    <name type="scientific">Monosiga brevicollis</name>
    <name type="common">Choanoflagellate</name>
    <dbReference type="NCBI Taxonomy" id="81824"/>
    <lineage>
        <taxon>Eukaryota</taxon>
        <taxon>Choanoflagellata</taxon>
        <taxon>Craspedida</taxon>
        <taxon>Salpingoecidae</taxon>
        <taxon>Monosiga</taxon>
    </lineage>
</organism>
<proteinExistence type="predicted"/>
<dbReference type="CDD" id="cd00174">
    <property type="entry name" value="SH3"/>
    <property type="match status" value="1"/>
</dbReference>
<dbReference type="InterPro" id="IPR036028">
    <property type="entry name" value="SH3-like_dom_sf"/>
</dbReference>
<feature type="domain" description="SH3" evidence="6">
    <location>
        <begin position="281"/>
        <end position="340"/>
    </location>
</feature>
<dbReference type="EMBL" id="CH991543">
    <property type="protein sequence ID" value="EDQ93137.1"/>
    <property type="molecule type" value="Genomic_DNA"/>
</dbReference>
<dbReference type="Pfam" id="PF00621">
    <property type="entry name" value="RhoGEF"/>
    <property type="match status" value="1"/>
</dbReference>
<dbReference type="InterPro" id="IPR001683">
    <property type="entry name" value="PX_dom"/>
</dbReference>
<feature type="compositionally biased region" description="Pro residues" evidence="3">
    <location>
        <begin position="656"/>
        <end position="669"/>
    </location>
</feature>
<dbReference type="InterPro" id="IPR036871">
    <property type="entry name" value="PX_dom_sf"/>
</dbReference>
<dbReference type="RefSeq" id="XP_001742899.1">
    <property type="nucleotide sequence ID" value="XM_001742847.1"/>
</dbReference>
<dbReference type="eggNOG" id="KOG2996">
    <property type="taxonomic scope" value="Eukaryota"/>
</dbReference>
<dbReference type="SUPFAM" id="SSF50044">
    <property type="entry name" value="SH3-domain"/>
    <property type="match status" value="1"/>
</dbReference>
<feature type="chain" id="PRO_5002742327" evidence="5">
    <location>
        <begin position="32"/>
        <end position="791"/>
    </location>
</feature>
<dbReference type="Gene3D" id="3.30.1520.10">
    <property type="entry name" value="Phox-like domain"/>
    <property type="match status" value="1"/>
</dbReference>
<keyword evidence="4" id="KW-1133">Transmembrane helix</keyword>
<dbReference type="OMA" id="MRPFQRV"/>
<dbReference type="PANTHER" id="PTHR45818">
    <property type="entry name" value="PROTEIN VAV"/>
    <property type="match status" value="1"/>
</dbReference>
<feature type="compositionally biased region" description="Polar residues" evidence="3">
    <location>
        <begin position="712"/>
        <end position="723"/>
    </location>
</feature>
<feature type="region of interest" description="Disordered" evidence="3">
    <location>
        <begin position="598"/>
        <end position="733"/>
    </location>
</feature>
<dbReference type="GO" id="GO:0016477">
    <property type="term" value="P:cell migration"/>
    <property type="evidence" value="ECO:0000318"/>
    <property type="project" value="GO_Central"/>
</dbReference>
<evidence type="ECO:0000259" key="6">
    <source>
        <dbReference type="PROSITE" id="PS50002"/>
    </source>
</evidence>
<dbReference type="KEGG" id="mbr:MONBRDRAFT_22586"/>
<dbReference type="InterPro" id="IPR000219">
    <property type="entry name" value="DH_dom"/>
</dbReference>
<feature type="signal peptide" evidence="5">
    <location>
        <begin position="1"/>
        <end position="31"/>
    </location>
</feature>
<gene>
    <name evidence="9" type="ORF">MONBRDRAFT_22586</name>
</gene>
<keyword evidence="5" id="KW-0732">Signal</keyword>
<dbReference type="PRINTS" id="PR01217">
    <property type="entry name" value="PRICHEXTENSN"/>
</dbReference>
<dbReference type="Proteomes" id="UP000001357">
    <property type="component" value="Unassembled WGS sequence"/>
</dbReference>
<dbReference type="SUPFAM" id="SSF64268">
    <property type="entry name" value="PX domain"/>
    <property type="match status" value="1"/>
</dbReference>
<dbReference type="PANTHER" id="PTHR45818:SF3">
    <property type="entry name" value="PROTEIN VAV"/>
    <property type="match status" value="1"/>
</dbReference>
<dbReference type="STRING" id="81824.A9UR12"/>
<feature type="region of interest" description="Disordered" evidence="3">
    <location>
        <begin position="553"/>
        <end position="579"/>
    </location>
</feature>
<dbReference type="PROSITE" id="PS50010">
    <property type="entry name" value="DH_2"/>
    <property type="match status" value="1"/>
</dbReference>
<reference evidence="9 10" key="1">
    <citation type="journal article" date="2008" name="Nature">
        <title>The genome of the choanoflagellate Monosiga brevicollis and the origin of metazoans.</title>
        <authorList>
            <consortium name="JGI Sequencing"/>
            <person name="King N."/>
            <person name="Westbrook M.J."/>
            <person name="Young S.L."/>
            <person name="Kuo A."/>
            <person name="Abedin M."/>
            <person name="Chapman J."/>
            <person name="Fairclough S."/>
            <person name="Hellsten U."/>
            <person name="Isogai Y."/>
            <person name="Letunic I."/>
            <person name="Marr M."/>
            <person name="Pincus D."/>
            <person name="Putnam N."/>
            <person name="Rokas A."/>
            <person name="Wright K.J."/>
            <person name="Zuzow R."/>
            <person name="Dirks W."/>
            <person name="Good M."/>
            <person name="Goodstein D."/>
            <person name="Lemons D."/>
            <person name="Li W."/>
            <person name="Lyons J.B."/>
            <person name="Morris A."/>
            <person name="Nichols S."/>
            <person name="Richter D.J."/>
            <person name="Salamov A."/>
            <person name="Bork P."/>
            <person name="Lim W.A."/>
            <person name="Manning G."/>
            <person name="Miller W.T."/>
            <person name="McGinnis W."/>
            <person name="Shapiro H."/>
            <person name="Tjian R."/>
            <person name="Grigoriev I.V."/>
            <person name="Rokhsar D."/>
        </authorList>
    </citation>
    <scope>NUCLEOTIDE SEQUENCE [LARGE SCALE GENOMIC DNA]</scope>
    <source>
        <strain evidence="10">MX1 / ATCC 50154</strain>
    </source>
</reference>
<feature type="transmembrane region" description="Helical" evidence="4">
    <location>
        <begin position="766"/>
        <end position="786"/>
    </location>
</feature>
<dbReference type="InterPro" id="IPR035899">
    <property type="entry name" value="DBL_dom_sf"/>
</dbReference>
<evidence type="ECO:0000256" key="1">
    <source>
        <dbReference type="ARBA" id="ARBA00022443"/>
    </source>
</evidence>
<feature type="compositionally biased region" description="Pro residues" evidence="3">
    <location>
        <begin position="636"/>
        <end position="648"/>
    </location>
</feature>
<dbReference type="SMART" id="SM00325">
    <property type="entry name" value="RhoGEF"/>
    <property type="match status" value="1"/>
</dbReference>
<dbReference type="PROSITE" id="PS50195">
    <property type="entry name" value="PX"/>
    <property type="match status" value="1"/>
</dbReference>
<feature type="compositionally biased region" description="Low complexity" evidence="3">
    <location>
        <begin position="272"/>
        <end position="283"/>
    </location>
</feature>
<evidence type="ECO:0000313" key="9">
    <source>
        <dbReference type="EMBL" id="EDQ93137.1"/>
    </source>
</evidence>
<protein>
    <submittedName>
        <fullName evidence="9">Uncharacterized protein</fullName>
    </submittedName>
</protein>
<keyword evidence="10" id="KW-1185">Reference proteome</keyword>
<dbReference type="GO" id="GO:0005085">
    <property type="term" value="F:guanyl-nucleotide exchange factor activity"/>
    <property type="evidence" value="ECO:0000318"/>
    <property type="project" value="GO_Central"/>
</dbReference>
<name>A9UR12_MONBE</name>
<dbReference type="AlphaFoldDB" id="A9UR12"/>
<evidence type="ECO:0000256" key="5">
    <source>
        <dbReference type="SAM" id="SignalP"/>
    </source>
</evidence>
<feature type="region of interest" description="Disordered" evidence="3">
    <location>
        <begin position="257"/>
        <end position="283"/>
    </location>
</feature>
<evidence type="ECO:0000259" key="8">
    <source>
        <dbReference type="PROSITE" id="PS50195"/>
    </source>
</evidence>
<evidence type="ECO:0000259" key="7">
    <source>
        <dbReference type="PROSITE" id="PS50010"/>
    </source>
</evidence>
<feature type="domain" description="PX" evidence="8">
    <location>
        <begin position="114"/>
        <end position="230"/>
    </location>
</feature>
<dbReference type="Pfam" id="PF00018">
    <property type="entry name" value="SH3_1"/>
    <property type="match status" value="1"/>
</dbReference>
<dbReference type="GO" id="GO:0035091">
    <property type="term" value="F:phosphatidylinositol binding"/>
    <property type="evidence" value="ECO:0007669"/>
    <property type="project" value="InterPro"/>
</dbReference>
<keyword evidence="1 2" id="KW-0728">SH3 domain</keyword>
<evidence type="ECO:0000256" key="2">
    <source>
        <dbReference type="PROSITE-ProRule" id="PRU00192"/>
    </source>
</evidence>
<evidence type="ECO:0000256" key="4">
    <source>
        <dbReference type="SAM" id="Phobius"/>
    </source>
</evidence>
<dbReference type="InParanoid" id="A9UR12"/>
<feature type="domain" description="DH" evidence="7">
    <location>
        <begin position="360"/>
        <end position="526"/>
    </location>
</feature>
<dbReference type="InterPro" id="IPR001452">
    <property type="entry name" value="SH3_domain"/>
</dbReference>
<feature type="compositionally biased region" description="Low complexity" evidence="3">
    <location>
        <begin position="623"/>
        <end position="635"/>
    </location>
</feature>